<comment type="caution">
    <text evidence="4">The sequence shown here is derived from an EMBL/GenBank/DDBJ whole genome shotgun (WGS) entry which is preliminary data.</text>
</comment>
<proteinExistence type="predicted"/>
<evidence type="ECO:0000256" key="1">
    <source>
        <dbReference type="ARBA" id="ARBA00022679"/>
    </source>
</evidence>
<dbReference type="InterPro" id="IPR051016">
    <property type="entry name" value="Diverse_Substrate_AcTransf"/>
</dbReference>
<keyword evidence="2" id="KW-0012">Acyltransferase</keyword>
<organism evidence="4 5">
    <name type="scientific">Mycetocola tolaasinivorans</name>
    <dbReference type="NCBI Taxonomy" id="76635"/>
    <lineage>
        <taxon>Bacteria</taxon>
        <taxon>Bacillati</taxon>
        <taxon>Actinomycetota</taxon>
        <taxon>Actinomycetes</taxon>
        <taxon>Micrococcales</taxon>
        <taxon>Microbacteriaceae</taxon>
        <taxon>Mycetocola</taxon>
    </lineage>
</organism>
<dbReference type="AlphaFoldDB" id="A0A3L7A491"/>
<dbReference type="PANTHER" id="PTHR10545:SF42">
    <property type="entry name" value="ACETYLTRANSFERASE"/>
    <property type="match status" value="1"/>
</dbReference>
<evidence type="ECO:0000256" key="2">
    <source>
        <dbReference type="ARBA" id="ARBA00023315"/>
    </source>
</evidence>
<sequence>MSVRPIRADEFTDWHRLFSAYAGLFRDGVSEEHAALVWGWITRGEHQLHALVVTDDSDRPVGLAHVRWIARPLAGEMGLYLEDLVIDPDVRAQGLGRELLDGVAEFARAGGAPTVRWITAPDNTRARALYAQVAEEAPYIIYDRTVEVGN</sequence>
<dbReference type="Gene3D" id="3.40.630.30">
    <property type="match status" value="1"/>
</dbReference>
<dbReference type="OrthoDB" id="9805924at2"/>
<dbReference type="CDD" id="cd04301">
    <property type="entry name" value="NAT_SF"/>
    <property type="match status" value="1"/>
</dbReference>
<accession>A0A3L7A491</accession>
<dbReference type="EMBL" id="RCUX01000008">
    <property type="protein sequence ID" value="RLP74924.1"/>
    <property type="molecule type" value="Genomic_DNA"/>
</dbReference>
<dbReference type="PANTHER" id="PTHR10545">
    <property type="entry name" value="DIAMINE N-ACETYLTRANSFERASE"/>
    <property type="match status" value="1"/>
</dbReference>
<reference evidence="4 5" key="1">
    <citation type="submission" date="2018-10" db="EMBL/GenBank/DDBJ databases">
        <authorList>
            <person name="Li J."/>
        </authorList>
    </citation>
    <scope>NUCLEOTIDE SEQUENCE [LARGE SCALE GENOMIC DNA]</scope>
    <source>
        <strain evidence="4 5">IF 016277</strain>
    </source>
</reference>
<evidence type="ECO:0000259" key="3">
    <source>
        <dbReference type="PROSITE" id="PS51186"/>
    </source>
</evidence>
<dbReference type="InterPro" id="IPR016181">
    <property type="entry name" value="Acyl_CoA_acyltransferase"/>
</dbReference>
<dbReference type="Proteomes" id="UP000272503">
    <property type="component" value="Unassembled WGS sequence"/>
</dbReference>
<keyword evidence="1 4" id="KW-0808">Transferase</keyword>
<evidence type="ECO:0000313" key="4">
    <source>
        <dbReference type="EMBL" id="RLP74924.1"/>
    </source>
</evidence>
<dbReference type="InterPro" id="IPR000182">
    <property type="entry name" value="GNAT_dom"/>
</dbReference>
<dbReference type="RefSeq" id="WP_121648930.1">
    <property type="nucleotide sequence ID" value="NZ_RCUX01000008.1"/>
</dbReference>
<protein>
    <submittedName>
        <fullName evidence="4">GNAT family N-acetyltransferase</fullName>
    </submittedName>
</protein>
<dbReference type="SUPFAM" id="SSF55729">
    <property type="entry name" value="Acyl-CoA N-acyltransferases (Nat)"/>
    <property type="match status" value="1"/>
</dbReference>
<evidence type="ECO:0000313" key="5">
    <source>
        <dbReference type="Proteomes" id="UP000272503"/>
    </source>
</evidence>
<dbReference type="Pfam" id="PF00583">
    <property type="entry name" value="Acetyltransf_1"/>
    <property type="match status" value="1"/>
</dbReference>
<feature type="domain" description="N-acetyltransferase" evidence="3">
    <location>
        <begin position="1"/>
        <end position="150"/>
    </location>
</feature>
<name>A0A3L7A491_9MICO</name>
<dbReference type="PROSITE" id="PS51186">
    <property type="entry name" value="GNAT"/>
    <property type="match status" value="1"/>
</dbReference>
<gene>
    <name evidence="4" type="ORF">D9V32_10825</name>
</gene>
<keyword evidence="5" id="KW-1185">Reference proteome</keyword>
<dbReference type="GO" id="GO:0008080">
    <property type="term" value="F:N-acetyltransferase activity"/>
    <property type="evidence" value="ECO:0007669"/>
    <property type="project" value="TreeGrafter"/>
</dbReference>